<evidence type="ECO:0000256" key="3">
    <source>
        <dbReference type="ARBA" id="ARBA00023002"/>
    </source>
</evidence>
<gene>
    <name evidence="4" type="ORF">SAMN05660710_01217</name>
</gene>
<organism evidence="4 5">
    <name type="scientific">Paracoccus tibetensis</name>
    <dbReference type="NCBI Taxonomy" id="336292"/>
    <lineage>
        <taxon>Bacteria</taxon>
        <taxon>Pseudomonadati</taxon>
        <taxon>Pseudomonadota</taxon>
        <taxon>Alphaproteobacteria</taxon>
        <taxon>Rhodobacterales</taxon>
        <taxon>Paracoccaceae</taxon>
        <taxon>Paracoccus</taxon>
    </lineage>
</organism>
<evidence type="ECO:0000256" key="1">
    <source>
        <dbReference type="ARBA" id="ARBA00004953"/>
    </source>
</evidence>
<sequence>MLLLGGTTEASRLAALLAREKVAAVFSYAGRTAAPVPQPLPTRIGGFGGPEGLAAWLRAERITHVVDATHPFAAQMSQNAHAACAALNLPLLALQRPAWQAGPGDDWLHVPDIAAAARALPEAPARVFLAIGKQNLPAFAHLPHRWLLRLVDPPEVPPLPNADIVIARGPFTSEGDRALMAAHRITHLVAKNSGGAGAEGKLAAARALGVRVVMIDRPALPPRAEVARPKEALDWLHHTASALRGV</sequence>
<dbReference type="EMBL" id="FMVT01000003">
    <property type="protein sequence ID" value="SCY29933.1"/>
    <property type="molecule type" value="Genomic_DNA"/>
</dbReference>
<keyword evidence="5" id="KW-1185">Reference proteome</keyword>
<comment type="pathway">
    <text evidence="1">Cofactor biosynthesis; adenosylcobalamin biosynthesis.</text>
</comment>
<dbReference type="GO" id="GO:0009236">
    <property type="term" value="P:cobalamin biosynthetic process"/>
    <property type="evidence" value="ECO:0007669"/>
    <property type="project" value="UniProtKB-UniPathway"/>
</dbReference>
<name>A0A1G5ESI5_9RHOB</name>
<evidence type="ECO:0000313" key="4">
    <source>
        <dbReference type="EMBL" id="SCY29933.1"/>
    </source>
</evidence>
<evidence type="ECO:0000313" key="5">
    <source>
        <dbReference type="Proteomes" id="UP000199502"/>
    </source>
</evidence>
<evidence type="ECO:0000256" key="2">
    <source>
        <dbReference type="ARBA" id="ARBA00022573"/>
    </source>
</evidence>
<protein>
    <submittedName>
        <fullName evidence="4">Precorrin-6A reductase</fullName>
    </submittedName>
</protein>
<keyword evidence="2" id="KW-0169">Cobalamin biosynthesis</keyword>
<dbReference type="NCBIfam" id="TIGR00715">
    <property type="entry name" value="precor6x_red"/>
    <property type="match status" value="1"/>
</dbReference>
<dbReference type="PANTHER" id="PTHR36925">
    <property type="entry name" value="COBALT-PRECORRIN-6A REDUCTASE"/>
    <property type="match status" value="1"/>
</dbReference>
<dbReference type="STRING" id="336292.SAMN05660710_01217"/>
<dbReference type="Proteomes" id="UP000199502">
    <property type="component" value="Unassembled WGS sequence"/>
</dbReference>
<dbReference type="AlphaFoldDB" id="A0A1G5ESI5"/>
<dbReference type="Pfam" id="PF02571">
    <property type="entry name" value="CbiJ"/>
    <property type="match status" value="1"/>
</dbReference>
<dbReference type="PANTHER" id="PTHR36925:SF1">
    <property type="entry name" value="COBALT-PRECORRIN-6A REDUCTASE"/>
    <property type="match status" value="1"/>
</dbReference>
<dbReference type="PROSITE" id="PS51014">
    <property type="entry name" value="COBK_CBIJ"/>
    <property type="match status" value="1"/>
</dbReference>
<dbReference type="UniPathway" id="UPA00148"/>
<accession>A0A1G5ESI5</accession>
<keyword evidence="3" id="KW-0560">Oxidoreductase</keyword>
<reference evidence="4 5" key="1">
    <citation type="submission" date="2016-10" db="EMBL/GenBank/DDBJ databases">
        <authorList>
            <person name="de Groot N.N."/>
        </authorList>
    </citation>
    <scope>NUCLEOTIDE SEQUENCE [LARGE SCALE GENOMIC DNA]</scope>
    <source>
        <strain evidence="4 5">CGMCC 1.8925</strain>
    </source>
</reference>
<dbReference type="InterPro" id="IPR003723">
    <property type="entry name" value="Precorrin-6x_reduct"/>
</dbReference>
<dbReference type="NCBIfam" id="NF005968">
    <property type="entry name" value="PRK08057.1-2"/>
    <property type="match status" value="1"/>
</dbReference>
<dbReference type="GO" id="GO:0016994">
    <property type="term" value="F:precorrin-6A reductase activity"/>
    <property type="evidence" value="ECO:0007669"/>
    <property type="project" value="InterPro"/>
</dbReference>
<proteinExistence type="predicted"/>